<dbReference type="PROSITE" id="PS51219">
    <property type="entry name" value="DPCK"/>
    <property type="match status" value="1"/>
</dbReference>
<dbReference type="EMBL" id="CVQH01020640">
    <property type="protein sequence ID" value="CRK28155.1"/>
    <property type="molecule type" value="Genomic_DNA"/>
</dbReference>
<dbReference type="FunFam" id="3.40.50.300:FF:001227">
    <property type="entry name" value="Dephospho-CoA kinase CAB5"/>
    <property type="match status" value="1"/>
</dbReference>
<dbReference type="HAMAP" id="MF_00376">
    <property type="entry name" value="Dephospho_CoA_kinase"/>
    <property type="match status" value="1"/>
</dbReference>
<keyword evidence="2" id="KW-0067">ATP-binding</keyword>
<feature type="compositionally biased region" description="Acidic residues" evidence="3">
    <location>
        <begin position="878"/>
        <end position="891"/>
    </location>
</feature>
<evidence type="ECO:0000256" key="2">
    <source>
        <dbReference type="ARBA" id="ARBA00022840"/>
    </source>
</evidence>
<dbReference type="NCBIfam" id="TIGR00152">
    <property type="entry name" value="dephospho-CoA kinase"/>
    <property type="match status" value="1"/>
</dbReference>
<reference evidence="4 5" key="1">
    <citation type="submission" date="2015-05" db="EMBL/GenBank/DDBJ databases">
        <authorList>
            <person name="Wang D.B."/>
            <person name="Wang M."/>
        </authorList>
    </citation>
    <scope>NUCLEOTIDE SEQUENCE [LARGE SCALE GENOMIC DNA]</scope>
    <source>
        <strain evidence="4">VL1</strain>
    </source>
</reference>
<dbReference type="PANTHER" id="PTHR10695:SF46">
    <property type="entry name" value="BIFUNCTIONAL COENZYME A SYNTHASE-RELATED"/>
    <property type="match status" value="1"/>
</dbReference>
<feature type="compositionally biased region" description="Low complexity" evidence="3">
    <location>
        <begin position="1318"/>
        <end position="1332"/>
    </location>
</feature>
<feature type="compositionally biased region" description="Basic and acidic residues" evidence="3">
    <location>
        <begin position="765"/>
        <end position="779"/>
    </location>
</feature>
<protein>
    <recommendedName>
        <fullName evidence="6">Dephospho-CoA kinase</fullName>
    </recommendedName>
</protein>
<sequence length="1452" mass="156780">MTKTTEPSKKKEGAYHQVHFSDEEDEARASGSGSLSNGKQKQKEKEKERKKDAPSSSGSENTDEKHKSGRDRVGNRNTNTNKTYRPAPIIGANPTHGVSYGTHFSTNPGRSVGPAGYTNFSANLKNPGSNQLPTINQIPLNTNPGHIIPDPAMADYQFGGPRPAGPSYQPPVPDTTYGPMTHVYRPRFDNGAYFVHGQNQQPGNVTYVGTQMGLHPPMVVPVQPGMMQPSMPHNPGMVPQHMVMNAPMVQPGMPGYPVMGNGMVMGPPHAAMGFGGVVGGGGGPPGAPPPSVLIAGNNPLHLPPDVSGVGRTSGEVALENAQFAYANGLYEPQDFKPADDDPSRYYPEPILHSIRMLFIGLTGSIATGKSTVSSILSQPPYSIPIIDADLLAREVVEPGTSGYAAIVSHFASSTPDLLVPASETMPARGPDGKGRPLNRPALGRRVFGDTPERRADRAVLNGIVHPAVRWAMYRAILRCYLRGNWAVVLDVPLLFEAGMDRMCGIVTVVAVRDPQVQMARLRARDAHLSKEDARNRVISQGDVREKARRCEARGEGKGLVLWNDGSREELEKQIGEAIEGIKAKSPGWWNLLLLGAPPLAILAGLFSPTLKQWTAPSTCRQNHEKRCITLIQDSRLAIDTGSENSGSLDLQHLYPSTPSYCYTLTMAKKQRTPTLCEWALGFTVEEIHAQQQRRRQKQAGRSSQERFRVEISTDDESEEDTLKITYPRSSGAEKTDTMVKKVRFEKEPTKSAIKKGSDSEASDAEGSRSKSKTTEDSVKSSDSSKSSKKTSGDKSADEASARNKKTKRRAKLAKGDDSSGSDEETPKNEKKQNGKKGKSNSAVADDSSDSENAKPDKKKHDKRQADRKNKHAKKITGEEDEASDENSDSEGESQKKKKKKKKGEKSNKDPKTKDKKDKAVVKDNNVGPMSKKDRKAKERKKNGPSSVASSFEKLRPEGFPQPHPRLPNLIMPIRAEVLQVEHTIEGAEDPRPNAYHSGEHGIVRVYHGPAYGNPYGMLYPRRDLTKANLPAGMPHPASNPWQQGFHQPSNPGDMQFSGQAPWNSFPLGSRPGDPQPPFGPDGVGAAPAPTPWVRDTFVGRRGPHGSIKHMSPPFMSGALNDGMPSMSAGDKDRAWDTKTGPPVSAKQVSPSLPININMYSYAARPDPWTKEGRERYANLGKGPGKSRSDIPPGTKDFWDGSLQNNMGPAMYNRDEARQGSTNGSNNSNDRSRAKHQDLCWGPTNMTASADRNGPGRTNWKQTDGNNDICNGSQNGSNRATWTANNDSTCAATSNGNGNGNGTDWNPNWDHDTNKHWATSSNNSKGSKTSNRSAAKPQADDWCDSSNNVGVSSGNSNKSGGSGGSKKSSKSQKSTAAAEDYTNNAGPVGAPGDAADSGNAWGPTDDWSKGNTGGEDPSSKMPGAWDSTPNKEQNGGFPWGDTTAAQAVPDTQW</sequence>
<dbReference type="Gene3D" id="3.40.50.300">
    <property type="entry name" value="P-loop containing nucleotide triphosphate hydrolases"/>
    <property type="match status" value="1"/>
</dbReference>
<accession>A0A0G4M2T7</accession>
<feature type="compositionally biased region" description="Polar residues" evidence="3">
    <location>
        <begin position="1258"/>
        <end position="1293"/>
    </location>
</feature>
<dbReference type="InterPro" id="IPR001977">
    <property type="entry name" value="Depp_CoAkinase"/>
</dbReference>
<feature type="compositionally biased region" description="Basic and acidic residues" evidence="3">
    <location>
        <begin position="731"/>
        <end position="749"/>
    </location>
</feature>
<feature type="compositionally biased region" description="Basic and acidic residues" evidence="3">
    <location>
        <begin position="904"/>
        <end position="921"/>
    </location>
</feature>
<feature type="region of interest" description="Disordered" evidence="3">
    <location>
        <begin position="1125"/>
        <end position="1149"/>
    </location>
</feature>
<feature type="compositionally biased region" description="Polar residues" evidence="3">
    <location>
        <begin position="1039"/>
        <end position="1062"/>
    </location>
</feature>
<dbReference type="PANTHER" id="PTHR10695">
    <property type="entry name" value="DEPHOSPHO-COA KINASE-RELATED"/>
    <property type="match status" value="1"/>
</dbReference>
<feature type="compositionally biased region" description="Basic residues" evidence="3">
    <location>
        <begin position="802"/>
        <end position="812"/>
    </location>
</feature>
<feature type="compositionally biased region" description="Low complexity" evidence="3">
    <location>
        <begin position="1344"/>
        <end position="1358"/>
    </location>
</feature>
<feature type="compositionally biased region" description="Polar residues" evidence="3">
    <location>
        <begin position="1442"/>
        <end position="1452"/>
    </location>
</feature>
<feature type="region of interest" description="Disordered" evidence="3">
    <location>
        <begin position="1032"/>
        <end position="1079"/>
    </location>
</feature>
<name>A0A0G4M2T7_VERLO</name>
<dbReference type="GO" id="GO:0005524">
    <property type="term" value="F:ATP binding"/>
    <property type="evidence" value="ECO:0007669"/>
    <property type="project" value="UniProtKB-KW"/>
</dbReference>
<evidence type="ECO:0000313" key="5">
    <source>
        <dbReference type="Proteomes" id="UP000044602"/>
    </source>
</evidence>
<feature type="region of interest" description="Disordered" evidence="3">
    <location>
        <begin position="1204"/>
        <end position="1452"/>
    </location>
</feature>
<keyword evidence="5" id="KW-1185">Reference proteome</keyword>
<feature type="compositionally biased region" description="Basic residues" evidence="3">
    <location>
        <begin position="932"/>
        <end position="942"/>
    </location>
</feature>
<proteinExistence type="inferred from homology"/>
<feature type="compositionally biased region" description="Low complexity" evidence="3">
    <location>
        <begin position="1384"/>
        <end position="1397"/>
    </location>
</feature>
<evidence type="ECO:0000256" key="3">
    <source>
        <dbReference type="SAM" id="MobiDB-lite"/>
    </source>
</evidence>
<dbReference type="SUPFAM" id="SSF52540">
    <property type="entry name" value="P-loop containing nucleoside triphosphate hydrolases"/>
    <property type="match status" value="1"/>
</dbReference>
<dbReference type="STRING" id="100787.A0A0G4M2T7"/>
<feature type="region of interest" description="Disordered" evidence="3">
    <location>
        <begin position="693"/>
        <end position="966"/>
    </location>
</feature>
<feature type="compositionally biased region" description="Basic and acidic residues" evidence="3">
    <location>
        <begin position="790"/>
        <end position="801"/>
    </location>
</feature>
<evidence type="ECO:0008006" key="6">
    <source>
        <dbReference type="Google" id="ProtNLM"/>
    </source>
</evidence>
<dbReference type="CDD" id="cd02022">
    <property type="entry name" value="DPCK"/>
    <property type="match status" value="1"/>
</dbReference>
<gene>
    <name evidence="4" type="ORF">BN1708_004591</name>
</gene>
<dbReference type="GO" id="GO:0015937">
    <property type="term" value="P:coenzyme A biosynthetic process"/>
    <property type="evidence" value="ECO:0007669"/>
    <property type="project" value="InterPro"/>
</dbReference>
<evidence type="ECO:0000256" key="1">
    <source>
        <dbReference type="ARBA" id="ARBA00022741"/>
    </source>
</evidence>
<dbReference type="Pfam" id="PF01121">
    <property type="entry name" value="CoaE"/>
    <property type="match status" value="1"/>
</dbReference>
<feature type="compositionally biased region" description="Basic and acidic residues" evidence="3">
    <location>
        <begin position="41"/>
        <end position="53"/>
    </location>
</feature>
<dbReference type="Proteomes" id="UP000044602">
    <property type="component" value="Unassembled WGS sequence"/>
</dbReference>
<feature type="compositionally biased region" description="Basic and acidic residues" evidence="3">
    <location>
        <begin position="1"/>
        <end position="14"/>
    </location>
</feature>
<evidence type="ECO:0000313" key="4">
    <source>
        <dbReference type="EMBL" id="CRK28155.1"/>
    </source>
</evidence>
<feature type="region of interest" description="Disordered" evidence="3">
    <location>
        <begin position="1"/>
        <end position="95"/>
    </location>
</feature>
<feature type="compositionally biased region" description="Polar residues" evidence="3">
    <location>
        <begin position="1218"/>
        <end position="1228"/>
    </location>
</feature>
<dbReference type="InterPro" id="IPR027417">
    <property type="entry name" value="P-loop_NTPase"/>
</dbReference>
<keyword evidence="1" id="KW-0547">Nucleotide-binding</keyword>
<feature type="region of interest" description="Disordered" evidence="3">
    <location>
        <begin position="425"/>
        <end position="445"/>
    </location>
</feature>
<feature type="compositionally biased region" description="Basic and acidic residues" evidence="3">
    <location>
        <begin position="62"/>
        <end position="74"/>
    </location>
</feature>
<dbReference type="GO" id="GO:0004140">
    <property type="term" value="F:dephospho-CoA kinase activity"/>
    <property type="evidence" value="ECO:0007669"/>
    <property type="project" value="InterPro"/>
</dbReference>
<organism evidence="4 5">
    <name type="scientific">Verticillium longisporum</name>
    <name type="common">Verticillium dahliae var. longisporum</name>
    <dbReference type="NCBI Taxonomy" id="100787"/>
    <lineage>
        <taxon>Eukaryota</taxon>
        <taxon>Fungi</taxon>
        <taxon>Dikarya</taxon>
        <taxon>Ascomycota</taxon>
        <taxon>Pezizomycotina</taxon>
        <taxon>Sordariomycetes</taxon>
        <taxon>Hypocreomycetidae</taxon>
        <taxon>Glomerellales</taxon>
        <taxon>Plectosphaerellaceae</taxon>
        <taxon>Verticillium</taxon>
    </lineage>
</organism>